<organism evidence="1 2">
    <name type="scientific">Cricetulus griseus</name>
    <name type="common">Chinese hamster</name>
    <name type="synonym">Cricetulus barabensis griseus</name>
    <dbReference type="NCBI Taxonomy" id="10029"/>
    <lineage>
        <taxon>Eukaryota</taxon>
        <taxon>Metazoa</taxon>
        <taxon>Chordata</taxon>
        <taxon>Craniata</taxon>
        <taxon>Vertebrata</taxon>
        <taxon>Euteleostomi</taxon>
        <taxon>Mammalia</taxon>
        <taxon>Eutheria</taxon>
        <taxon>Euarchontoglires</taxon>
        <taxon>Glires</taxon>
        <taxon>Rodentia</taxon>
        <taxon>Myomorpha</taxon>
        <taxon>Muroidea</taxon>
        <taxon>Cricetidae</taxon>
        <taxon>Cricetinae</taxon>
        <taxon>Cricetulus</taxon>
    </lineage>
</organism>
<dbReference type="AlphaFoldDB" id="G3ICD1"/>
<accession>G3ICD1</accession>
<dbReference type="Proteomes" id="UP000001075">
    <property type="component" value="Unassembled WGS sequence"/>
</dbReference>
<protein>
    <submittedName>
        <fullName evidence="1">Uncharacterized protein</fullName>
    </submittedName>
</protein>
<sequence>MGTIPVSTTMLVNMRYLLSAKHPEDTSQVFTCEGKLKNVICMEKSLPASQV</sequence>
<evidence type="ECO:0000313" key="2">
    <source>
        <dbReference type="Proteomes" id="UP000001075"/>
    </source>
</evidence>
<name>G3ICD1_CRIGR</name>
<gene>
    <name evidence="1" type="ORF">I79_021324</name>
</gene>
<dbReference type="InParanoid" id="G3ICD1"/>
<reference evidence="2" key="1">
    <citation type="journal article" date="2011" name="Nat. Biotechnol.">
        <title>The genomic sequence of the Chinese hamster ovary (CHO)-K1 cell line.</title>
        <authorList>
            <person name="Xu X."/>
            <person name="Nagarajan H."/>
            <person name="Lewis N.E."/>
            <person name="Pan S."/>
            <person name="Cai Z."/>
            <person name="Liu X."/>
            <person name="Chen W."/>
            <person name="Xie M."/>
            <person name="Wang W."/>
            <person name="Hammond S."/>
            <person name="Andersen M.R."/>
            <person name="Neff N."/>
            <person name="Passarelli B."/>
            <person name="Koh W."/>
            <person name="Fan H.C."/>
            <person name="Wang J."/>
            <person name="Gui Y."/>
            <person name="Lee K.H."/>
            <person name="Betenbaugh M.J."/>
            <person name="Quake S.R."/>
            <person name="Famili I."/>
            <person name="Palsson B.O."/>
            <person name="Wang J."/>
        </authorList>
    </citation>
    <scope>NUCLEOTIDE SEQUENCE [LARGE SCALE GENOMIC DNA]</scope>
    <source>
        <strain evidence="2">CHO K1 cell line</strain>
    </source>
</reference>
<dbReference type="EMBL" id="JH001909">
    <property type="protein sequence ID" value="EGW14075.1"/>
    <property type="molecule type" value="Genomic_DNA"/>
</dbReference>
<proteinExistence type="predicted"/>
<evidence type="ECO:0000313" key="1">
    <source>
        <dbReference type="EMBL" id="EGW14075.1"/>
    </source>
</evidence>